<dbReference type="STRING" id="1314674.A0A0D7B140"/>
<evidence type="ECO:0000313" key="3">
    <source>
        <dbReference type="EMBL" id="KIY63930.1"/>
    </source>
</evidence>
<keyword evidence="2" id="KW-0040">ANK repeat</keyword>
<evidence type="ECO:0000313" key="4">
    <source>
        <dbReference type="Proteomes" id="UP000054007"/>
    </source>
</evidence>
<keyword evidence="4" id="KW-1185">Reference proteome</keyword>
<accession>A0A0D7B140</accession>
<evidence type="ECO:0000256" key="1">
    <source>
        <dbReference type="ARBA" id="ARBA00022737"/>
    </source>
</evidence>
<dbReference type="AlphaFoldDB" id="A0A0D7B140"/>
<proteinExistence type="predicted"/>
<dbReference type="InterPro" id="IPR036770">
    <property type="entry name" value="Ankyrin_rpt-contain_sf"/>
</dbReference>
<keyword evidence="1" id="KW-0677">Repeat</keyword>
<gene>
    <name evidence="3" type="ORF">CYLTODRAFT_402512</name>
</gene>
<dbReference type="Gene3D" id="1.25.40.20">
    <property type="entry name" value="Ankyrin repeat-containing domain"/>
    <property type="match status" value="1"/>
</dbReference>
<dbReference type="Pfam" id="PF12796">
    <property type="entry name" value="Ank_2"/>
    <property type="match status" value="1"/>
</dbReference>
<dbReference type="PANTHER" id="PTHR24198:SF165">
    <property type="entry name" value="ANKYRIN REPEAT-CONTAINING PROTEIN-RELATED"/>
    <property type="match status" value="1"/>
</dbReference>
<dbReference type="PANTHER" id="PTHR24198">
    <property type="entry name" value="ANKYRIN REPEAT AND PROTEIN KINASE DOMAIN-CONTAINING PROTEIN"/>
    <property type="match status" value="1"/>
</dbReference>
<sequence>MSVRPHPTTDETDEILLSCRYGDLEDVQAFVEKFGVEALWEVKDANANTVVHMISANGHEDVLAYLLDLPSFPKSLLEAPNASRSTPLHWAALNSQLGIAKRIVEIGGAHLIDLKNTAGRSPLGEAESAGWDEGAQFFVSTMDLGKDVEEGQTDEVVDPNQNVEITIEDAQGGIANISLGGESVKKPDA</sequence>
<dbReference type="InterPro" id="IPR002110">
    <property type="entry name" value="Ankyrin_rpt"/>
</dbReference>
<dbReference type="EMBL" id="KN880663">
    <property type="protein sequence ID" value="KIY63930.1"/>
    <property type="molecule type" value="Genomic_DNA"/>
</dbReference>
<organism evidence="3 4">
    <name type="scientific">Cylindrobasidium torrendii FP15055 ss-10</name>
    <dbReference type="NCBI Taxonomy" id="1314674"/>
    <lineage>
        <taxon>Eukaryota</taxon>
        <taxon>Fungi</taxon>
        <taxon>Dikarya</taxon>
        <taxon>Basidiomycota</taxon>
        <taxon>Agaricomycotina</taxon>
        <taxon>Agaricomycetes</taxon>
        <taxon>Agaricomycetidae</taxon>
        <taxon>Agaricales</taxon>
        <taxon>Marasmiineae</taxon>
        <taxon>Physalacriaceae</taxon>
        <taxon>Cylindrobasidium</taxon>
    </lineage>
</organism>
<dbReference type="Proteomes" id="UP000054007">
    <property type="component" value="Unassembled WGS sequence"/>
</dbReference>
<name>A0A0D7B140_9AGAR</name>
<dbReference type="OrthoDB" id="10057496at2759"/>
<evidence type="ECO:0000256" key="2">
    <source>
        <dbReference type="ARBA" id="ARBA00023043"/>
    </source>
</evidence>
<dbReference type="SMART" id="SM00248">
    <property type="entry name" value="ANK"/>
    <property type="match status" value="2"/>
</dbReference>
<protein>
    <submittedName>
        <fullName evidence="3">Uncharacterized protein</fullName>
    </submittedName>
</protein>
<dbReference type="SUPFAM" id="SSF48403">
    <property type="entry name" value="Ankyrin repeat"/>
    <property type="match status" value="1"/>
</dbReference>
<reference evidence="3 4" key="1">
    <citation type="journal article" date="2015" name="Fungal Genet. Biol.">
        <title>Evolution of novel wood decay mechanisms in Agaricales revealed by the genome sequences of Fistulina hepatica and Cylindrobasidium torrendii.</title>
        <authorList>
            <person name="Floudas D."/>
            <person name="Held B.W."/>
            <person name="Riley R."/>
            <person name="Nagy L.G."/>
            <person name="Koehler G."/>
            <person name="Ransdell A.S."/>
            <person name="Younus H."/>
            <person name="Chow J."/>
            <person name="Chiniquy J."/>
            <person name="Lipzen A."/>
            <person name="Tritt A."/>
            <person name="Sun H."/>
            <person name="Haridas S."/>
            <person name="LaButti K."/>
            <person name="Ohm R.A."/>
            <person name="Kues U."/>
            <person name="Blanchette R.A."/>
            <person name="Grigoriev I.V."/>
            <person name="Minto R.E."/>
            <person name="Hibbett D.S."/>
        </authorList>
    </citation>
    <scope>NUCLEOTIDE SEQUENCE [LARGE SCALE GENOMIC DNA]</scope>
    <source>
        <strain evidence="3 4">FP15055 ss-10</strain>
    </source>
</reference>